<name>A0A2X4TQF6_9NOCA</name>
<protein>
    <submittedName>
        <fullName evidence="1">Replicative DNA helicase</fullName>
    </submittedName>
</protein>
<dbReference type="KEGG" id="rcr:NCTC10994_00348"/>
<gene>
    <name evidence="1" type="ORF">NCTC10994_00348</name>
</gene>
<organism evidence="1 2">
    <name type="scientific">Rhodococcus coprophilus</name>
    <dbReference type="NCBI Taxonomy" id="38310"/>
    <lineage>
        <taxon>Bacteria</taxon>
        <taxon>Bacillati</taxon>
        <taxon>Actinomycetota</taxon>
        <taxon>Actinomycetes</taxon>
        <taxon>Mycobacteriales</taxon>
        <taxon>Nocardiaceae</taxon>
        <taxon>Rhodococcus</taxon>
    </lineage>
</organism>
<proteinExistence type="predicted"/>
<dbReference type="RefSeq" id="WP_143152172.1">
    <property type="nucleotide sequence ID" value="NZ_JAFBBL010000001.1"/>
</dbReference>
<dbReference type="Proteomes" id="UP000249091">
    <property type="component" value="Chromosome 1"/>
</dbReference>
<keyword evidence="1" id="KW-0347">Helicase</keyword>
<evidence type="ECO:0000313" key="1">
    <source>
        <dbReference type="EMBL" id="SQI28599.1"/>
    </source>
</evidence>
<dbReference type="EMBL" id="LS483468">
    <property type="protein sequence ID" value="SQI28599.1"/>
    <property type="molecule type" value="Genomic_DNA"/>
</dbReference>
<sequence>MAEGVPHETPMVAARLERDGRLAGHTGQRLSRALVTAATAGADRTGLGHYARAVAAAAYRRSFRDAGLAIADAAESLPESDLFEHMVTLGRRQRAATERLAALQAAGL</sequence>
<keyword evidence="1" id="KW-0067">ATP-binding</keyword>
<evidence type="ECO:0000313" key="2">
    <source>
        <dbReference type="Proteomes" id="UP000249091"/>
    </source>
</evidence>
<keyword evidence="1" id="KW-0547">Nucleotide-binding</keyword>
<accession>A0A2X4TQF6</accession>
<dbReference type="InterPro" id="IPR016136">
    <property type="entry name" value="DNA_helicase_N/primase_C"/>
</dbReference>
<reference evidence="1 2" key="1">
    <citation type="submission" date="2018-06" db="EMBL/GenBank/DDBJ databases">
        <authorList>
            <consortium name="Pathogen Informatics"/>
            <person name="Doyle S."/>
        </authorList>
    </citation>
    <scope>NUCLEOTIDE SEQUENCE [LARGE SCALE GENOMIC DNA]</scope>
    <source>
        <strain evidence="1 2">NCTC10994</strain>
    </source>
</reference>
<dbReference type="Gene3D" id="1.10.860.10">
    <property type="entry name" value="DNAb Helicase, Chain A"/>
    <property type="match status" value="1"/>
</dbReference>
<keyword evidence="2" id="KW-1185">Reference proteome</keyword>
<keyword evidence="1" id="KW-0378">Hydrolase</keyword>
<dbReference type="STRING" id="1219011.GCA_001895045_00069"/>
<dbReference type="AlphaFoldDB" id="A0A2X4TQF6"/>
<dbReference type="GO" id="GO:0004386">
    <property type="term" value="F:helicase activity"/>
    <property type="evidence" value="ECO:0007669"/>
    <property type="project" value="UniProtKB-KW"/>
</dbReference>